<dbReference type="InterPro" id="IPR039424">
    <property type="entry name" value="SBP_5"/>
</dbReference>
<dbReference type="Gene3D" id="3.40.190.10">
    <property type="entry name" value="Periplasmic binding protein-like II"/>
    <property type="match status" value="1"/>
</dbReference>
<dbReference type="PANTHER" id="PTHR30290">
    <property type="entry name" value="PERIPLASMIC BINDING COMPONENT OF ABC TRANSPORTER"/>
    <property type="match status" value="1"/>
</dbReference>
<accession>A0ABU3W219</accession>
<evidence type="ECO:0000313" key="7">
    <source>
        <dbReference type="Proteomes" id="UP001269819"/>
    </source>
</evidence>
<organism evidence="6 7">
    <name type="scientific">Marinobacter xestospongiae</name>
    <dbReference type="NCBI Taxonomy" id="994319"/>
    <lineage>
        <taxon>Bacteria</taxon>
        <taxon>Pseudomonadati</taxon>
        <taxon>Pseudomonadota</taxon>
        <taxon>Gammaproteobacteria</taxon>
        <taxon>Pseudomonadales</taxon>
        <taxon>Marinobacteraceae</taxon>
        <taxon>Marinobacter</taxon>
    </lineage>
</organism>
<dbReference type="Proteomes" id="UP001269819">
    <property type="component" value="Unassembled WGS sequence"/>
</dbReference>
<dbReference type="Gene3D" id="3.10.105.10">
    <property type="entry name" value="Dipeptide-binding Protein, Domain 3"/>
    <property type="match status" value="1"/>
</dbReference>
<name>A0ABU3W219_9GAMM</name>
<proteinExistence type="inferred from homology"/>
<gene>
    <name evidence="6" type="ORF">RYS15_18010</name>
</gene>
<protein>
    <submittedName>
        <fullName evidence="6">ABC transporter substrate-binding protein</fullName>
    </submittedName>
</protein>
<reference evidence="6 7" key="1">
    <citation type="submission" date="2023-10" db="EMBL/GenBank/DDBJ databases">
        <title>Characteristics and mechanism of a salt-tolerant marine origin heterotrophic nitrifying- aerobic denitrifying bacteria Marinobacter xestospongiae HN1.</title>
        <authorList>
            <person name="Qi R."/>
        </authorList>
    </citation>
    <scope>NUCLEOTIDE SEQUENCE [LARGE SCALE GENOMIC DNA]</scope>
    <source>
        <strain evidence="6 7">HN1</strain>
    </source>
</reference>
<comment type="caution">
    <text evidence="6">The sequence shown here is derived from an EMBL/GenBank/DDBJ whole genome shotgun (WGS) entry which is preliminary data.</text>
</comment>
<keyword evidence="4" id="KW-0813">Transport</keyword>
<keyword evidence="3" id="KW-0571">Peptide transport</keyword>
<dbReference type="SUPFAM" id="SSF53850">
    <property type="entry name" value="Periplasmic binding protein-like II"/>
    <property type="match status" value="1"/>
</dbReference>
<dbReference type="EMBL" id="JAWIIJ010000016">
    <property type="protein sequence ID" value="MDV2080583.1"/>
    <property type="molecule type" value="Genomic_DNA"/>
</dbReference>
<dbReference type="PIRSF" id="PIRSF002741">
    <property type="entry name" value="MppA"/>
    <property type="match status" value="1"/>
</dbReference>
<dbReference type="RefSeq" id="WP_316974973.1">
    <property type="nucleotide sequence ID" value="NZ_JAWIIJ010000016.1"/>
</dbReference>
<keyword evidence="7" id="KW-1185">Reference proteome</keyword>
<dbReference type="InterPro" id="IPR000914">
    <property type="entry name" value="SBP_5_dom"/>
</dbReference>
<keyword evidence="4" id="KW-0653">Protein transport</keyword>
<comment type="similarity">
    <text evidence="1">Belongs to the bacterial solute-binding protein 5 family.</text>
</comment>
<keyword evidence="2" id="KW-0732">Signal</keyword>
<evidence type="ECO:0000256" key="1">
    <source>
        <dbReference type="ARBA" id="ARBA00005695"/>
    </source>
</evidence>
<evidence type="ECO:0000256" key="4">
    <source>
        <dbReference type="ARBA" id="ARBA00022927"/>
    </source>
</evidence>
<dbReference type="Pfam" id="PF00496">
    <property type="entry name" value="SBP_bac_5"/>
    <property type="match status" value="1"/>
</dbReference>
<feature type="domain" description="Solute-binding protein family 5" evidence="5">
    <location>
        <begin position="70"/>
        <end position="396"/>
    </location>
</feature>
<evidence type="ECO:0000256" key="3">
    <source>
        <dbReference type="ARBA" id="ARBA00022856"/>
    </source>
</evidence>
<sequence length="493" mass="55542">MMRVFLRLSVPWLALLLFLPPLLWANDTVTIDRQIQPPHLDPTLTPSASVAEVTHMNVFQGLTRLTREAQVQPALATDWAVSDDGLTLTFNLRRGVVYHDGRPFNAEVAAFSLARLVDPDSGNPQRPLYSAIERIEVSAPFELRLQLTRPDALLPYRLAFSAAVIVHPDSVETNATRPIGTGPYRVLPWDGGPVSLTAFEEYWGPTPAIRHARFTFTANRIELENSLSAGKVDVHADASPLPSHLQLALHHDFSVLQGNGEGEVILALNHAHPALQDLRVRRALAHAIDRQALLSIYEQFTPQLIGSHFSPQHPAYVDLVDRYPYDPDRARALLREAGAESLSLTLSLPPPIYAERGGLHIASDLEAVGIAVQVERLSWPDWLDRVFNRKLYDITLISHVEPMDIDIYARDDYYFNYHSPEFQALWRRIERTQDEPQRNSLLGDAQRLISDDAVNVFLYMKPQHSIHRSGLKGLWQNAPIPAVVLEEMYWTGH</sequence>
<evidence type="ECO:0000313" key="6">
    <source>
        <dbReference type="EMBL" id="MDV2080583.1"/>
    </source>
</evidence>
<evidence type="ECO:0000259" key="5">
    <source>
        <dbReference type="Pfam" id="PF00496"/>
    </source>
</evidence>
<dbReference type="PANTHER" id="PTHR30290:SF38">
    <property type="entry name" value="D,D-DIPEPTIDE-BINDING PERIPLASMIC PROTEIN DDPA-RELATED"/>
    <property type="match status" value="1"/>
</dbReference>
<evidence type="ECO:0000256" key="2">
    <source>
        <dbReference type="ARBA" id="ARBA00022729"/>
    </source>
</evidence>
<dbReference type="InterPro" id="IPR030678">
    <property type="entry name" value="Peptide/Ni-bd"/>
</dbReference>